<evidence type="ECO:0000313" key="2">
    <source>
        <dbReference type="Proteomes" id="UP000271098"/>
    </source>
</evidence>
<dbReference type="EMBL" id="UYRT01078724">
    <property type="protein sequence ID" value="VDN19097.1"/>
    <property type="molecule type" value="Genomic_DNA"/>
</dbReference>
<keyword evidence="2" id="KW-1185">Reference proteome</keyword>
<dbReference type="Proteomes" id="UP000271098">
    <property type="component" value="Unassembled WGS sequence"/>
</dbReference>
<reference evidence="1 2" key="2">
    <citation type="submission" date="2018-11" db="EMBL/GenBank/DDBJ databases">
        <authorList>
            <consortium name="Pathogen Informatics"/>
        </authorList>
    </citation>
    <scope>NUCLEOTIDE SEQUENCE [LARGE SCALE GENOMIC DNA]</scope>
</reference>
<dbReference type="WBParaSite" id="GPUH_0001169101-mRNA-1">
    <property type="protein sequence ID" value="GPUH_0001169101-mRNA-1"/>
    <property type="gene ID" value="GPUH_0001169101"/>
</dbReference>
<sequence>MSAEPSRGIVIAEKLERLRGDMAKWRSGAQVASLFRLIIDDFHELGIDMIAKKPKWEARLGEKKNSVTGADKDAVLREVPKLEHIAFTFRNYLTNTLLLDALQQEYKGGERSLEESAKLVGLKLPVSKP</sequence>
<evidence type="ECO:0000313" key="1">
    <source>
        <dbReference type="EMBL" id="VDN19097.1"/>
    </source>
</evidence>
<reference evidence="3" key="1">
    <citation type="submission" date="2016-06" db="UniProtKB">
        <authorList>
            <consortium name="WormBaseParasite"/>
        </authorList>
    </citation>
    <scope>IDENTIFICATION</scope>
</reference>
<gene>
    <name evidence="1" type="ORF">GPUH_LOCUS11677</name>
</gene>
<dbReference type="OrthoDB" id="551431at2759"/>
<name>A0A183DSI6_9BILA</name>
<protein>
    <submittedName>
        <fullName evidence="3">Exocyst subunit Exo70 family protein</fullName>
    </submittedName>
</protein>
<evidence type="ECO:0000313" key="3">
    <source>
        <dbReference type="WBParaSite" id="GPUH_0001169101-mRNA-1"/>
    </source>
</evidence>
<accession>A0A183DSI6</accession>
<dbReference type="AlphaFoldDB" id="A0A183DSI6"/>
<proteinExistence type="predicted"/>
<organism evidence="3">
    <name type="scientific">Gongylonema pulchrum</name>
    <dbReference type="NCBI Taxonomy" id="637853"/>
    <lineage>
        <taxon>Eukaryota</taxon>
        <taxon>Metazoa</taxon>
        <taxon>Ecdysozoa</taxon>
        <taxon>Nematoda</taxon>
        <taxon>Chromadorea</taxon>
        <taxon>Rhabditida</taxon>
        <taxon>Spirurina</taxon>
        <taxon>Spiruromorpha</taxon>
        <taxon>Spiruroidea</taxon>
        <taxon>Gongylonematidae</taxon>
        <taxon>Gongylonema</taxon>
    </lineage>
</organism>